<organism evidence="2 3">
    <name type="scientific">Trichodelitschia bisporula</name>
    <dbReference type="NCBI Taxonomy" id="703511"/>
    <lineage>
        <taxon>Eukaryota</taxon>
        <taxon>Fungi</taxon>
        <taxon>Dikarya</taxon>
        <taxon>Ascomycota</taxon>
        <taxon>Pezizomycotina</taxon>
        <taxon>Dothideomycetes</taxon>
        <taxon>Dothideomycetes incertae sedis</taxon>
        <taxon>Phaeotrichales</taxon>
        <taxon>Phaeotrichaceae</taxon>
        <taxon>Trichodelitschia</taxon>
    </lineage>
</organism>
<dbReference type="GO" id="GO:0016538">
    <property type="term" value="F:cyclin-dependent protein serine/threonine kinase regulator activity"/>
    <property type="evidence" value="ECO:0007669"/>
    <property type="project" value="InterPro"/>
</dbReference>
<dbReference type="InterPro" id="IPR043198">
    <property type="entry name" value="Cyclin/Ssn8"/>
</dbReference>
<feature type="region of interest" description="Disordered" evidence="1">
    <location>
        <begin position="1"/>
        <end position="25"/>
    </location>
</feature>
<keyword evidence="3" id="KW-1185">Reference proteome</keyword>
<dbReference type="AlphaFoldDB" id="A0A6G1HK08"/>
<evidence type="ECO:0000313" key="2">
    <source>
        <dbReference type="EMBL" id="KAF2396105.1"/>
    </source>
</evidence>
<dbReference type="Proteomes" id="UP000799640">
    <property type="component" value="Unassembled WGS sequence"/>
</dbReference>
<sequence length="297" mass="32458">MSPHASHLTNPLATPTQLSTSGSQLDGIPPDLERSIIFAGARLTQTAGQLLRLPQDIIARAIILFTRFWVGSEGGSLREYAAADISAAALYLTSKLSPHPQQPRSIVNAYAYLDSFPTTFNPPSAFASHTNQESYFLSEAACSASKLRLMQSEAIVLRVLGFNTHVATPYTLCINYLQALDVFPGPRATAIARRAFAYLNAALLSPQLVYLTHQPHALAVAAIYLAAREGGVKLPDGEWWAVFDVEREELGFLVVALRSLEGFVRGEREAWGGRRVPLSLGEVEAELERRGVLERVE</sequence>
<dbReference type="FunFam" id="1.10.472.10:FF:000126">
    <property type="entry name" value="Cyclin domain protein"/>
    <property type="match status" value="1"/>
</dbReference>
<protein>
    <recommendedName>
        <fullName evidence="4">Cyclin domain-containing protein</fullName>
    </recommendedName>
</protein>
<dbReference type="EMBL" id="ML996708">
    <property type="protein sequence ID" value="KAF2396105.1"/>
    <property type="molecule type" value="Genomic_DNA"/>
</dbReference>
<evidence type="ECO:0000256" key="1">
    <source>
        <dbReference type="SAM" id="MobiDB-lite"/>
    </source>
</evidence>
<dbReference type="OrthoDB" id="10264655at2759"/>
<name>A0A6G1HK08_9PEZI</name>
<dbReference type="PANTHER" id="PTHR10026">
    <property type="entry name" value="CYCLIN"/>
    <property type="match status" value="1"/>
</dbReference>
<evidence type="ECO:0008006" key="4">
    <source>
        <dbReference type="Google" id="ProtNLM"/>
    </source>
</evidence>
<feature type="compositionally biased region" description="Polar residues" evidence="1">
    <location>
        <begin position="7"/>
        <end position="24"/>
    </location>
</feature>
<dbReference type="GO" id="GO:0006357">
    <property type="term" value="P:regulation of transcription by RNA polymerase II"/>
    <property type="evidence" value="ECO:0007669"/>
    <property type="project" value="InterPro"/>
</dbReference>
<gene>
    <name evidence="2" type="ORF">EJ06DRAFT_516789</name>
</gene>
<dbReference type="InterPro" id="IPR036915">
    <property type="entry name" value="Cyclin-like_sf"/>
</dbReference>
<accession>A0A6G1HK08</accession>
<reference evidence="2" key="1">
    <citation type="journal article" date="2020" name="Stud. Mycol.">
        <title>101 Dothideomycetes genomes: a test case for predicting lifestyles and emergence of pathogens.</title>
        <authorList>
            <person name="Haridas S."/>
            <person name="Albert R."/>
            <person name="Binder M."/>
            <person name="Bloem J."/>
            <person name="Labutti K."/>
            <person name="Salamov A."/>
            <person name="Andreopoulos B."/>
            <person name="Baker S."/>
            <person name="Barry K."/>
            <person name="Bills G."/>
            <person name="Bluhm B."/>
            <person name="Cannon C."/>
            <person name="Castanera R."/>
            <person name="Culley D."/>
            <person name="Daum C."/>
            <person name="Ezra D."/>
            <person name="Gonzalez J."/>
            <person name="Henrissat B."/>
            <person name="Kuo A."/>
            <person name="Liang C."/>
            <person name="Lipzen A."/>
            <person name="Lutzoni F."/>
            <person name="Magnuson J."/>
            <person name="Mondo S."/>
            <person name="Nolan M."/>
            <person name="Ohm R."/>
            <person name="Pangilinan J."/>
            <person name="Park H.-J."/>
            <person name="Ramirez L."/>
            <person name="Alfaro M."/>
            <person name="Sun H."/>
            <person name="Tritt A."/>
            <person name="Yoshinaga Y."/>
            <person name="Zwiers L.-H."/>
            <person name="Turgeon B."/>
            <person name="Goodwin S."/>
            <person name="Spatafora J."/>
            <person name="Crous P."/>
            <person name="Grigoriev I."/>
        </authorList>
    </citation>
    <scope>NUCLEOTIDE SEQUENCE</scope>
    <source>
        <strain evidence="2">CBS 262.69</strain>
    </source>
</reference>
<dbReference type="SUPFAM" id="SSF47954">
    <property type="entry name" value="Cyclin-like"/>
    <property type="match status" value="2"/>
</dbReference>
<evidence type="ECO:0000313" key="3">
    <source>
        <dbReference type="Proteomes" id="UP000799640"/>
    </source>
</evidence>
<dbReference type="Gene3D" id="1.10.472.10">
    <property type="entry name" value="Cyclin-like"/>
    <property type="match status" value="2"/>
</dbReference>
<proteinExistence type="predicted"/>